<evidence type="ECO:0000256" key="6">
    <source>
        <dbReference type="ARBA" id="ARBA00023002"/>
    </source>
</evidence>
<dbReference type="Gene3D" id="1.20.140.10">
    <property type="entry name" value="Butyryl-CoA Dehydrogenase, subunit A, domain 3"/>
    <property type="match status" value="1"/>
</dbReference>
<dbReference type="SUPFAM" id="SSF47203">
    <property type="entry name" value="Acyl-CoA dehydrogenase C-terminal domain-like"/>
    <property type="match status" value="1"/>
</dbReference>
<dbReference type="PANTHER" id="PTHR43884:SF12">
    <property type="entry name" value="ISOVALERYL-COA DEHYDROGENASE, MITOCHONDRIAL-RELATED"/>
    <property type="match status" value="1"/>
</dbReference>
<dbReference type="Gene3D" id="2.40.110.10">
    <property type="entry name" value="Butyryl-CoA Dehydrogenase, subunit A, domain 2"/>
    <property type="match status" value="1"/>
</dbReference>
<dbReference type="Pfam" id="PF02770">
    <property type="entry name" value="Acyl-CoA_dh_M"/>
    <property type="match status" value="1"/>
</dbReference>
<dbReference type="InterPro" id="IPR006091">
    <property type="entry name" value="Acyl-CoA_Oxase/DH_mid-dom"/>
</dbReference>
<keyword evidence="6" id="KW-0560">Oxidoreductase</keyword>
<evidence type="ECO:0000256" key="11">
    <source>
        <dbReference type="ARBA" id="ARBA00068311"/>
    </source>
</evidence>
<dbReference type="AlphaFoldDB" id="A0A069NVG2"/>
<evidence type="ECO:0000256" key="10">
    <source>
        <dbReference type="ARBA" id="ARBA00066461"/>
    </source>
</evidence>
<dbReference type="PANTHER" id="PTHR43884">
    <property type="entry name" value="ACYL-COA DEHYDROGENASE"/>
    <property type="match status" value="1"/>
</dbReference>
<dbReference type="InterPro" id="IPR009100">
    <property type="entry name" value="AcylCoA_DH/oxidase_NM_dom_sf"/>
</dbReference>
<dbReference type="SUPFAM" id="SSF56645">
    <property type="entry name" value="Acyl-CoA dehydrogenase NM domain-like"/>
    <property type="match status" value="1"/>
</dbReference>
<dbReference type="EC" id="3.13.1.4" evidence="10"/>
<dbReference type="Pfam" id="PF02771">
    <property type="entry name" value="Acyl-CoA_dh_N"/>
    <property type="match status" value="1"/>
</dbReference>
<dbReference type="EMBL" id="JFHE01000020">
    <property type="protein sequence ID" value="KDR32187.1"/>
    <property type="molecule type" value="Genomic_DNA"/>
</dbReference>
<comment type="function">
    <text evidence="8">Catalyzes the conversion 3-sulfinopropanoyl-CoA (3SP-CoA) to propanoyl-CoA by abstraction of sulfite. Does not show dehydrogenase activity.</text>
</comment>
<evidence type="ECO:0000256" key="5">
    <source>
        <dbReference type="ARBA" id="ARBA00022827"/>
    </source>
</evidence>
<protein>
    <recommendedName>
        <fullName evidence="11">3-sulfinopropanoyl-CoA desulfinase</fullName>
        <ecNumber evidence="10">3.13.1.4</ecNumber>
    </recommendedName>
    <alternativeName>
        <fullName evidence="12">3-sulfinopropionyl coenzyme A desulfinase</fullName>
    </alternativeName>
</protein>
<dbReference type="OrthoDB" id="9770681at2"/>
<evidence type="ECO:0000259" key="13">
    <source>
        <dbReference type="Pfam" id="PF00441"/>
    </source>
</evidence>
<sequence length="387" mass="41787">MTNSINQPHWLGEQHTMIREAVRRFAEKEIAPQSETLWEQEAFPYTLWRQACELGFTGLPYSERFGGGGGDWLSFVIVLEELARVDCAVANALMANSTVASLLSNYGTTEQKERFLRPILDGSQIGSIGLSEPDAGSDAANIGTRATFDGDRWIIDGAKTFISNSGTEIGGPTVIAAVTGTRPDGRKEISSFIVPQGVPGFSKGRKLRKIGWRASITHELFFERCAIPADHLLGERGAGLRQTLAQISTGRILIGALALGILQGSLDRSIAYMKERRAFGRAIAEFQGLQFKIADMATDAHAARLMLYDAAALKDAGSPFDAAASQAKLFASEHAMKAAHQAVQIHGGYGVMAEFAVARAFGDAKVLEIVEGTSEIQRMIIARTLLA</sequence>
<dbReference type="Gene3D" id="1.10.540.10">
    <property type="entry name" value="Acyl-CoA dehydrogenase/oxidase, N-terminal domain"/>
    <property type="match status" value="1"/>
</dbReference>
<reference evidence="16" key="4">
    <citation type="submission" date="2024-05" db="EMBL/GenBank/DDBJ databases">
        <authorList>
            <person name="Sun Q."/>
            <person name="Zhou Y."/>
        </authorList>
    </citation>
    <scope>NUCLEOTIDE SEQUENCE</scope>
    <source>
        <strain evidence="16">CGMCC 1.11013</strain>
    </source>
</reference>
<comment type="caution">
    <text evidence="17">The sequence shown here is derived from an EMBL/GenBank/DDBJ whole genome shotgun (WGS) entry which is preliminary data.</text>
</comment>
<gene>
    <name evidence="17" type="ORF">BG57_12125</name>
    <name evidence="16" type="ORF">GCM10010985_36900</name>
</gene>
<evidence type="ECO:0000256" key="9">
    <source>
        <dbReference type="ARBA" id="ARBA00065214"/>
    </source>
</evidence>
<evidence type="ECO:0000256" key="2">
    <source>
        <dbReference type="ARBA" id="ARBA00009347"/>
    </source>
</evidence>
<reference evidence="19" key="3">
    <citation type="journal article" date="2019" name="Int. J. Syst. Evol. Microbiol.">
        <title>The Global Catalogue of Microorganisms (GCM) 10K type strain sequencing project: providing services to taxonomists for standard genome sequencing and annotation.</title>
        <authorList>
            <consortium name="The Broad Institute Genomics Platform"/>
            <consortium name="The Broad Institute Genome Sequencing Center for Infectious Disease"/>
            <person name="Wu L."/>
            <person name="Ma J."/>
        </authorList>
    </citation>
    <scope>NUCLEOTIDE SEQUENCE [LARGE SCALE GENOMIC DNA]</scope>
    <source>
        <strain evidence="19">CGMCC 1.11013</strain>
    </source>
</reference>
<organism evidence="17 18">
    <name type="scientific">Caballeronia grimmiae</name>
    <dbReference type="NCBI Taxonomy" id="1071679"/>
    <lineage>
        <taxon>Bacteria</taxon>
        <taxon>Pseudomonadati</taxon>
        <taxon>Pseudomonadota</taxon>
        <taxon>Betaproteobacteria</taxon>
        <taxon>Burkholderiales</taxon>
        <taxon>Burkholderiaceae</taxon>
        <taxon>Caballeronia</taxon>
    </lineage>
</organism>
<dbReference type="Proteomes" id="UP000027439">
    <property type="component" value="Unassembled WGS sequence"/>
</dbReference>
<evidence type="ECO:0000313" key="18">
    <source>
        <dbReference type="Proteomes" id="UP000027439"/>
    </source>
</evidence>
<name>A0A069NVG2_9BURK</name>
<comment type="subunit">
    <text evidence="9">Homotrimer or homotetramer.</text>
</comment>
<evidence type="ECO:0000256" key="8">
    <source>
        <dbReference type="ARBA" id="ARBA00058152"/>
    </source>
</evidence>
<keyword evidence="3" id="KW-0285">Flavoprotein</keyword>
<reference evidence="16" key="1">
    <citation type="journal article" date="2014" name="Int. J. Syst. Evol. Microbiol.">
        <title>Complete genome of a new Firmicutes species belonging to the dominant human colonic microbiota ('Ruminococcus bicirculans') reveals two chromosomes and a selective capacity to utilize plant glucans.</title>
        <authorList>
            <consortium name="NISC Comparative Sequencing Program"/>
            <person name="Wegmann U."/>
            <person name="Louis P."/>
            <person name="Goesmann A."/>
            <person name="Henrissat B."/>
            <person name="Duncan S.H."/>
            <person name="Flint H.J."/>
        </authorList>
    </citation>
    <scope>NUCLEOTIDE SEQUENCE</scope>
    <source>
        <strain evidence="16">CGMCC 1.11013</strain>
    </source>
</reference>
<dbReference type="Pfam" id="PF00441">
    <property type="entry name" value="Acyl-CoA_dh_1"/>
    <property type="match status" value="1"/>
</dbReference>
<evidence type="ECO:0000256" key="4">
    <source>
        <dbReference type="ARBA" id="ARBA00022801"/>
    </source>
</evidence>
<evidence type="ECO:0000256" key="12">
    <source>
        <dbReference type="ARBA" id="ARBA00075603"/>
    </source>
</evidence>
<dbReference type="PROSITE" id="PS00073">
    <property type="entry name" value="ACYL_COA_DH_2"/>
    <property type="match status" value="1"/>
</dbReference>
<dbReference type="InterPro" id="IPR037069">
    <property type="entry name" value="AcylCoA_DH/ox_N_sf"/>
</dbReference>
<evidence type="ECO:0000259" key="14">
    <source>
        <dbReference type="Pfam" id="PF02770"/>
    </source>
</evidence>
<evidence type="ECO:0000256" key="3">
    <source>
        <dbReference type="ARBA" id="ARBA00022630"/>
    </source>
</evidence>
<dbReference type="RefSeq" id="WP_035967298.1">
    <property type="nucleotide sequence ID" value="NZ_BMEG01000006.1"/>
</dbReference>
<evidence type="ECO:0000256" key="7">
    <source>
        <dbReference type="ARBA" id="ARBA00052938"/>
    </source>
</evidence>
<comment type="similarity">
    <text evidence="2">Belongs to the acyl-CoA dehydrogenase family.</text>
</comment>
<dbReference type="Proteomes" id="UP000597138">
    <property type="component" value="Unassembled WGS sequence"/>
</dbReference>
<feature type="domain" description="Acyl-CoA oxidase/dehydrogenase middle" evidence="14">
    <location>
        <begin position="128"/>
        <end position="225"/>
    </location>
</feature>
<dbReference type="GO" id="GO:0050660">
    <property type="term" value="F:flavin adenine dinucleotide binding"/>
    <property type="evidence" value="ECO:0007669"/>
    <property type="project" value="InterPro"/>
</dbReference>
<evidence type="ECO:0000313" key="17">
    <source>
        <dbReference type="EMBL" id="KDR32187.1"/>
    </source>
</evidence>
<proteinExistence type="inferred from homology"/>
<comment type="cofactor">
    <cofactor evidence="1">
        <name>FAD</name>
        <dbReference type="ChEBI" id="CHEBI:57692"/>
    </cofactor>
</comment>
<dbReference type="InterPro" id="IPR046373">
    <property type="entry name" value="Acyl-CoA_Oxase/DH_mid-dom_sf"/>
</dbReference>
<evidence type="ECO:0000313" key="16">
    <source>
        <dbReference type="EMBL" id="GGD79052.1"/>
    </source>
</evidence>
<keyword evidence="4" id="KW-0378">Hydrolase</keyword>
<feature type="domain" description="Acyl-CoA dehydrogenase/oxidase N-terminal" evidence="15">
    <location>
        <begin position="13"/>
        <end position="122"/>
    </location>
</feature>
<keyword evidence="19" id="KW-1185">Reference proteome</keyword>
<dbReference type="FunFam" id="1.10.540.10:FF:000002">
    <property type="entry name" value="Acyl-CoA dehydrogenase FadE19"/>
    <property type="match status" value="1"/>
</dbReference>
<dbReference type="FunFam" id="1.20.140.10:FF:000004">
    <property type="entry name" value="Acyl-CoA dehydrogenase FadE25"/>
    <property type="match status" value="1"/>
</dbReference>
<evidence type="ECO:0000256" key="1">
    <source>
        <dbReference type="ARBA" id="ARBA00001974"/>
    </source>
</evidence>
<evidence type="ECO:0000313" key="19">
    <source>
        <dbReference type="Proteomes" id="UP000597138"/>
    </source>
</evidence>
<reference evidence="17 18" key="2">
    <citation type="submission" date="2014-03" db="EMBL/GenBank/DDBJ databases">
        <title>Draft Genome Sequences of Four Burkholderia Strains.</title>
        <authorList>
            <person name="Liu X.Y."/>
            <person name="Li C.X."/>
            <person name="Xu J.H."/>
        </authorList>
    </citation>
    <scope>NUCLEOTIDE SEQUENCE [LARGE SCALE GENOMIC DNA]</scope>
    <source>
        <strain evidence="17 18">R27</strain>
    </source>
</reference>
<feature type="domain" description="Acyl-CoA dehydrogenase/oxidase C-terminal" evidence="13">
    <location>
        <begin position="237"/>
        <end position="386"/>
    </location>
</feature>
<dbReference type="STRING" id="1071679.BG57_12125"/>
<dbReference type="FunFam" id="2.40.110.10:FF:000002">
    <property type="entry name" value="Acyl-CoA dehydrogenase fadE12"/>
    <property type="match status" value="1"/>
</dbReference>
<dbReference type="InterPro" id="IPR013786">
    <property type="entry name" value="AcylCoA_DH/ox_N"/>
</dbReference>
<dbReference type="InterPro" id="IPR009075">
    <property type="entry name" value="AcylCo_DH/oxidase_C"/>
</dbReference>
<dbReference type="GO" id="GO:0016787">
    <property type="term" value="F:hydrolase activity"/>
    <property type="evidence" value="ECO:0007669"/>
    <property type="project" value="UniProtKB-KW"/>
</dbReference>
<keyword evidence="5" id="KW-0274">FAD</keyword>
<dbReference type="InterPro" id="IPR006089">
    <property type="entry name" value="Acyl-CoA_DH_CS"/>
</dbReference>
<dbReference type="GO" id="GO:0003995">
    <property type="term" value="F:acyl-CoA dehydrogenase activity"/>
    <property type="evidence" value="ECO:0007669"/>
    <property type="project" value="InterPro"/>
</dbReference>
<dbReference type="EMBL" id="BMEG01000006">
    <property type="protein sequence ID" value="GGD79052.1"/>
    <property type="molecule type" value="Genomic_DNA"/>
</dbReference>
<accession>A0A069NVG2</accession>
<dbReference type="eggNOG" id="COG1960">
    <property type="taxonomic scope" value="Bacteria"/>
</dbReference>
<comment type="catalytic activity">
    <reaction evidence="7">
        <text>3-sulfinopropanoyl-CoA + H2O = propanoyl-CoA + sulfite + H(+)</text>
        <dbReference type="Rhea" id="RHEA:41624"/>
        <dbReference type="ChEBI" id="CHEBI:15377"/>
        <dbReference type="ChEBI" id="CHEBI:15378"/>
        <dbReference type="ChEBI" id="CHEBI:17359"/>
        <dbReference type="ChEBI" id="CHEBI:57392"/>
        <dbReference type="ChEBI" id="CHEBI:78349"/>
        <dbReference type="EC" id="3.13.1.4"/>
    </reaction>
    <physiologicalReaction direction="left-to-right" evidence="7">
        <dbReference type="Rhea" id="RHEA:41625"/>
    </physiologicalReaction>
</comment>
<dbReference type="InterPro" id="IPR036250">
    <property type="entry name" value="AcylCo_DH-like_C"/>
</dbReference>
<evidence type="ECO:0000259" key="15">
    <source>
        <dbReference type="Pfam" id="PF02771"/>
    </source>
</evidence>